<evidence type="ECO:0000313" key="6">
    <source>
        <dbReference type="EMBL" id="KIJ94377.1"/>
    </source>
</evidence>
<dbReference type="InterPro" id="IPR036291">
    <property type="entry name" value="NAD(P)-bd_dom_sf"/>
</dbReference>
<dbReference type="AlphaFoldDB" id="A0A0C9XDW9"/>
<dbReference type="OrthoDB" id="10253554at2759"/>
<evidence type="ECO:0000256" key="1">
    <source>
        <dbReference type="ARBA" id="ARBA00001937"/>
    </source>
</evidence>
<keyword evidence="4" id="KW-0456">Lyase</keyword>
<accession>A0A0C9XDW9</accession>
<reference evidence="6 7" key="1">
    <citation type="submission" date="2014-04" db="EMBL/GenBank/DDBJ databases">
        <authorList>
            <consortium name="DOE Joint Genome Institute"/>
            <person name="Kuo A."/>
            <person name="Kohler A."/>
            <person name="Nagy L.G."/>
            <person name="Floudas D."/>
            <person name="Copeland A."/>
            <person name="Barry K.W."/>
            <person name="Cichocki N."/>
            <person name="Veneault-Fourrey C."/>
            <person name="LaButti K."/>
            <person name="Lindquist E.A."/>
            <person name="Lipzen A."/>
            <person name="Lundell T."/>
            <person name="Morin E."/>
            <person name="Murat C."/>
            <person name="Sun H."/>
            <person name="Tunlid A."/>
            <person name="Henrissat B."/>
            <person name="Grigoriev I.V."/>
            <person name="Hibbett D.S."/>
            <person name="Martin F."/>
            <person name="Nordberg H.P."/>
            <person name="Cantor M.N."/>
            <person name="Hua S.X."/>
        </authorList>
    </citation>
    <scope>NUCLEOTIDE SEQUENCE [LARGE SCALE GENOMIC DNA]</scope>
    <source>
        <strain evidence="6 7">LaAM-08-1</strain>
    </source>
</reference>
<dbReference type="Proteomes" id="UP000054477">
    <property type="component" value="Unassembled WGS sequence"/>
</dbReference>
<dbReference type="SUPFAM" id="SSF51735">
    <property type="entry name" value="NAD(P)-binding Rossmann-fold domains"/>
    <property type="match status" value="1"/>
</dbReference>
<keyword evidence="7" id="KW-1185">Reference proteome</keyword>
<dbReference type="EMBL" id="KN838796">
    <property type="protein sequence ID" value="KIJ94377.1"/>
    <property type="molecule type" value="Genomic_DNA"/>
</dbReference>
<dbReference type="PANTHER" id="PTHR43715">
    <property type="entry name" value="GDP-MANNOSE 4,6-DEHYDRATASE"/>
    <property type="match status" value="1"/>
</dbReference>
<organism evidence="6 7">
    <name type="scientific">Laccaria amethystina LaAM-08-1</name>
    <dbReference type="NCBI Taxonomy" id="1095629"/>
    <lineage>
        <taxon>Eukaryota</taxon>
        <taxon>Fungi</taxon>
        <taxon>Dikarya</taxon>
        <taxon>Basidiomycota</taxon>
        <taxon>Agaricomycotina</taxon>
        <taxon>Agaricomycetes</taxon>
        <taxon>Agaricomycetidae</taxon>
        <taxon>Agaricales</taxon>
        <taxon>Agaricineae</taxon>
        <taxon>Hydnangiaceae</taxon>
        <taxon>Laccaria</taxon>
    </lineage>
</organism>
<evidence type="ECO:0000256" key="4">
    <source>
        <dbReference type="ARBA" id="ARBA00023239"/>
    </source>
</evidence>
<feature type="domain" description="NAD(P)-binding" evidence="5">
    <location>
        <begin position="41"/>
        <end position="105"/>
    </location>
</feature>
<proteinExistence type="inferred from homology"/>
<dbReference type="InterPro" id="IPR016040">
    <property type="entry name" value="NAD(P)-bd_dom"/>
</dbReference>
<dbReference type="HOGENOM" id="CLU_2050033_0_0_1"/>
<evidence type="ECO:0000313" key="7">
    <source>
        <dbReference type="Proteomes" id="UP000054477"/>
    </source>
</evidence>
<dbReference type="PANTHER" id="PTHR43715:SF1">
    <property type="entry name" value="GDP-MANNOSE 4,6 DEHYDRATASE"/>
    <property type="match status" value="1"/>
</dbReference>
<name>A0A0C9XDW9_9AGAR</name>
<dbReference type="GO" id="GO:0008446">
    <property type="term" value="F:GDP-mannose 4,6-dehydratase activity"/>
    <property type="evidence" value="ECO:0007669"/>
    <property type="project" value="UniProtKB-EC"/>
</dbReference>
<gene>
    <name evidence="6" type="ORF">K443DRAFT_12152</name>
</gene>
<sequence>MSIANIAGTLTRANLPSPEELQKRKAALISGITGQDGSYFDSTNLVYIIAQAQPTLIYNLGAQSHVKDYFEMAEYTGDVDGLGTLLILDVIRTCGPEKHVQFYQAFDVRVVRQGHGDASE</sequence>
<dbReference type="EC" id="4.2.1.47" evidence="3"/>
<comment type="similarity">
    <text evidence="2">Belongs to the NAD(P)-dependent epimerase/dehydratase family. GDP-mannose 4,6-dehydratase subfamily.</text>
</comment>
<comment type="cofactor">
    <cofactor evidence="1">
        <name>NADP(+)</name>
        <dbReference type="ChEBI" id="CHEBI:58349"/>
    </cofactor>
</comment>
<dbReference type="Pfam" id="PF16363">
    <property type="entry name" value="GDP_Man_Dehyd"/>
    <property type="match status" value="1"/>
</dbReference>
<protein>
    <recommendedName>
        <fullName evidence="3">GDP-mannose 4,6-dehydratase</fullName>
        <ecNumber evidence="3">4.2.1.47</ecNumber>
    </recommendedName>
</protein>
<evidence type="ECO:0000259" key="5">
    <source>
        <dbReference type="Pfam" id="PF16363"/>
    </source>
</evidence>
<dbReference type="GO" id="GO:0042351">
    <property type="term" value="P:'de novo' GDP-L-fucose biosynthetic process"/>
    <property type="evidence" value="ECO:0007669"/>
    <property type="project" value="TreeGrafter"/>
</dbReference>
<evidence type="ECO:0000256" key="2">
    <source>
        <dbReference type="ARBA" id="ARBA00009263"/>
    </source>
</evidence>
<reference evidence="7" key="2">
    <citation type="submission" date="2015-01" db="EMBL/GenBank/DDBJ databases">
        <title>Evolutionary Origins and Diversification of the Mycorrhizal Mutualists.</title>
        <authorList>
            <consortium name="DOE Joint Genome Institute"/>
            <consortium name="Mycorrhizal Genomics Consortium"/>
            <person name="Kohler A."/>
            <person name="Kuo A."/>
            <person name="Nagy L.G."/>
            <person name="Floudas D."/>
            <person name="Copeland A."/>
            <person name="Barry K.W."/>
            <person name="Cichocki N."/>
            <person name="Veneault-Fourrey C."/>
            <person name="LaButti K."/>
            <person name="Lindquist E.A."/>
            <person name="Lipzen A."/>
            <person name="Lundell T."/>
            <person name="Morin E."/>
            <person name="Murat C."/>
            <person name="Riley R."/>
            <person name="Ohm R."/>
            <person name="Sun H."/>
            <person name="Tunlid A."/>
            <person name="Henrissat B."/>
            <person name="Grigoriev I.V."/>
            <person name="Hibbett D.S."/>
            <person name="Martin F."/>
        </authorList>
    </citation>
    <scope>NUCLEOTIDE SEQUENCE [LARGE SCALE GENOMIC DNA]</scope>
    <source>
        <strain evidence="7">LaAM-08-1</strain>
    </source>
</reference>
<dbReference type="InterPro" id="IPR006368">
    <property type="entry name" value="GDP_Man_deHydtase"/>
</dbReference>
<evidence type="ECO:0000256" key="3">
    <source>
        <dbReference type="ARBA" id="ARBA00011989"/>
    </source>
</evidence>
<dbReference type="STRING" id="1095629.A0A0C9XDW9"/>
<dbReference type="Gene3D" id="3.40.50.720">
    <property type="entry name" value="NAD(P)-binding Rossmann-like Domain"/>
    <property type="match status" value="1"/>
</dbReference>